<name>A0A922CSQ2_MANSE</name>
<dbReference type="Proteomes" id="UP000791440">
    <property type="component" value="Unassembled WGS sequence"/>
</dbReference>
<evidence type="ECO:0000259" key="2">
    <source>
        <dbReference type="Pfam" id="PF01593"/>
    </source>
</evidence>
<gene>
    <name evidence="3" type="ORF">O3G_MSEX009900</name>
</gene>
<sequence length="482" mass="53772">MNMIPWSVLLFLCVAGSHAMVYDTIVVGLGSAGTTAASTLAQAGKKVLALEAMDRVGGRVNTVPFGDGLVELGAEWIHGTINSRVYETAIANNIDIVNQTLDFQFLVSDGSPADTKLISELMDFAFQVIDDPPPVPEPLGQYVTRRVNEHIKEKYPQIANDTHFIESFLYCMKLGMEGYESSDNWNDLTTFSQYEELDGHQHASWHRYGYKTFFELMLNTYNNGPGYPNLDIALNKEVSRITWPRQPAEDAVVSCSDGSVYRARSVIVTVSLGVLKERHNTLFSAALPSEKTTAIKIMSMGVIGKIILSFEKPWWPKNMTGSTFIWKAEDRKSIPKEDIWTSMMSGASVAMGTSNTLTLWLCSEAAKLVETLPEDVVKAKSMEILRRFMGRDTNIPEPTAMLRSNWYKNPYTRGGYTYDNILTPQYPNAREDLGKPLLDSAGNPRVLFAGEATNRQHYSTVHGASETGYREAMRLLNNSKKI</sequence>
<organism evidence="3 4">
    <name type="scientific">Manduca sexta</name>
    <name type="common">Tobacco hawkmoth</name>
    <name type="synonym">Tobacco hornworm</name>
    <dbReference type="NCBI Taxonomy" id="7130"/>
    <lineage>
        <taxon>Eukaryota</taxon>
        <taxon>Metazoa</taxon>
        <taxon>Ecdysozoa</taxon>
        <taxon>Arthropoda</taxon>
        <taxon>Hexapoda</taxon>
        <taxon>Insecta</taxon>
        <taxon>Pterygota</taxon>
        <taxon>Neoptera</taxon>
        <taxon>Endopterygota</taxon>
        <taxon>Lepidoptera</taxon>
        <taxon>Glossata</taxon>
        <taxon>Ditrysia</taxon>
        <taxon>Bombycoidea</taxon>
        <taxon>Sphingidae</taxon>
        <taxon>Sphinginae</taxon>
        <taxon>Sphingini</taxon>
        <taxon>Manduca</taxon>
    </lineage>
</organism>
<dbReference type="EMBL" id="JH668520">
    <property type="protein sequence ID" value="KAG6456711.1"/>
    <property type="molecule type" value="Genomic_DNA"/>
</dbReference>
<reference evidence="3" key="1">
    <citation type="journal article" date="2016" name="Insect Biochem. Mol. Biol.">
        <title>Multifaceted biological insights from a draft genome sequence of the tobacco hornworm moth, Manduca sexta.</title>
        <authorList>
            <person name="Kanost M.R."/>
            <person name="Arrese E.L."/>
            <person name="Cao X."/>
            <person name="Chen Y.R."/>
            <person name="Chellapilla S."/>
            <person name="Goldsmith M.R."/>
            <person name="Grosse-Wilde E."/>
            <person name="Heckel D.G."/>
            <person name="Herndon N."/>
            <person name="Jiang H."/>
            <person name="Papanicolaou A."/>
            <person name="Qu J."/>
            <person name="Soulages J.L."/>
            <person name="Vogel H."/>
            <person name="Walters J."/>
            <person name="Waterhouse R.M."/>
            <person name="Ahn S.J."/>
            <person name="Almeida F.C."/>
            <person name="An C."/>
            <person name="Aqrawi P."/>
            <person name="Bretschneider A."/>
            <person name="Bryant W.B."/>
            <person name="Bucks S."/>
            <person name="Chao H."/>
            <person name="Chevignon G."/>
            <person name="Christen J.M."/>
            <person name="Clarke D.F."/>
            <person name="Dittmer N.T."/>
            <person name="Ferguson L.C.F."/>
            <person name="Garavelou S."/>
            <person name="Gordon K.H.J."/>
            <person name="Gunaratna R.T."/>
            <person name="Han Y."/>
            <person name="Hauser F."/>
            <person name="He Y."/>
            <person name="Heidel-Fischer H."/>
            <person name="Hirsh A."/>
            <person name="Hu Y."/>
            <person name="Jiang H."/>
            <person name="Kalra D."/>
            <person name="Klinner C."/>
            <person name="Konig C."/>
            <person name="Kovar C."/>
            <person name="Kroll A.R."/>
            <person name="Kuwar S.S."/>
            <person name="Lee S.L."/>
            <person name="Lehman R."/>
            <person name="Li K."/>
            <person name="Li Z."/>
            <person name="Liang H."/>
            <person name="Lovelace S."/>
            <person name="Lu Z."/>
            <person name="Mansfield J.H."/>
            <person name="McCulloch K.J."/>
            <person name="Mathew T."/>
            <person name="Morton B."/>
            <person name="Muzny D.M."/>
            <person name="Neunemann D."/>
            <person name="Ongeri F."/>
            <person name="Pauchet Y."/>
            <person name="Pu L.L."/>
            <person name="Pyrousis I."/>
            <person name="Rao X.J."/>
            <person name="Redding A."/>
            <person name="Roesel C."/>
            <person name="Sanchez-Gracia A."/>
            <person name="Schaack S."/>
            <person name="Shukla A."/>
            <person name="Tetreau G."/>
            <person name="Wang Y."/>
            <person name="Xiong G.H."/>
            <person name="Traut W."/>
            <person name="Walsh T.K."/>
            <person name="Worley K.C."/>
            <person name="Wu D."/>
            <person name="Wu W."/>
            <person name="Wu Y.Q."/>
            <person name="Zhang X."/>
            <person name="Zou Z."/>
            <person name="Zucker H."/>
            <person name="Briscoe A.D."/>
            <person name="Burmester T."/>
            <person name="Clem R.J."/>
            <person name="Feyereisen R."/>
            <person name="Grimmelikhuijzen C.J.P."/>
            <person name="Hamodrakas S.J."/>
            <person name="Hansson B.S."/>
            <person name="Huguet E."/>
            <person name="Jermiin L.S."/>
            <person name="Lan Q."/>
            <person name="Lehman H.K."/>
            <person name="Lorenzen M."/>
            <person name="Merzendorfer H."/>
            <person name="Michalopoulos I."/>
            <person name="Morton D.B."/>
            <person name="Muthukrishnan S."/>
            <person name="Oakeshott J.G."/>
            <person name="Palmer W."/>
            <person name="Park Y."/>
            <person name="Passarelli A.L."/>
            <person name="Rozas J."/>
            <person name="Schwartz L.M."/>
            <person name="Smith W."/>
            <person name="Southgate A."/>
            <person name="Vilcinskas A."/>
            <person name="Vogt R."/>
            <person name="Wang P."/>
            <person name="Werren J."/>
            <person name="Yu X.Q."/>
            <person name="Zhou J.J."/>
            <person name="Brown S.J."/>
            <person name="Scherer S.E."/>
            <person name="Richards S."/>
            <person name="Blissard G.W."/>
        </authorList>
    </citation>
    <scope>NUCLEOTIDE SEQUENCE</scope>
</reference>
<evidence type="ECO:0000256" key="1">
    <source>
        <dbReference type="SAM" id="SignalP"/>
    </source>
</evidence>
<dbReference type="InterPro" id="IPR050281">
    <property type="entry name" value="Flavin_monoamine_oxidase"/>
</dbReference>
<evidence type="ECO:0000313" key="3">
    <source>
        <dbReference type="EMBL" id="KAG6456711.1"/>
    </source>
</evidence>
<feature type="domain" description="Amine oxidase" evidence="2">
    <location>
        <begin position="32"/>
        <end position="476"/>
    </location>
</feature>
<keyword evidence="1" id="KW-0732">Signal</keyword>
<comment type="caution">
    <text evidence="3">The sequence shown here is derived from an EMBL/GenBank/DDBJ whole genome shotgun (WGS) entry which is preliminary data.</text>
</comment>
<dbReference type="PANTHER" id="PTHR10742:SF398">
    <property type="entry name" value="AMINE OXIDASE DOMAIN-CONTAINING PROTEIN-RELATED"/>
    <property type="match status" value="1"/>
</dbReference>
<feature type="chain" id="PRO_5036673923" description="Amine oxidase domain-containing protein" evidence="1">
    <location>
        <begin position="20"/>
        <end position="482"/>
    </location>
</feature>
<reference evidence="3" key="2">
    <citation type="submission" date="2020-12" db="EMBL/GenBank/DDBJ databases">
        <authorList>
            <person name="Kanost M."/>
        </authorList>
    </citation>
    <scope>NUCLEOTIDE SEQUENCE</scope>
</reference>
<proteinExistence type="predicted"/>
<feature type="signal peptide" evidence="1">
    <location>
        <begin position="1"/>
        <end position="19"/>
    </location>
</feature>
<keyword evidence="4" id="KW-1185">Reference proteome</keyword>
<dbReference type="PANTHER" id="PTHR10742">
    <property type="entry name" value="FLAVIN MONOAMINE OXIDASE"/>
    <property type="match status" value="1"/>
</dbReference>
<dbReference type="AlphaFoldDB" id="A0A922CSQ2"/>
<accession>A0A922CSQ2</accession>
<dbReference type="GO" id="GO:0046592">
    <property type="term" value="F:polyamine oxidase activity"/>
    <property type="evidence" value="ECO:0007669"/>
    <property type="project" value="TreeGrafter"/>
</dbReference>
<protein>
    <recommendedName>
        <fullName evidence="2">Amine oxidase domain-containing protein</fullName>
    </recommendedName>
</protein>
<dbReference type="Pfam" id="PF01593">
    <property type="entry name" value="Amino_oxidase"/>
    <property type="match status" value="1"/>
</dbReference>
<dbReference type="InterPro" id="IPR002937">
    <property type="entry name" value="Amino_oxidase"/>
</dbReference>
<evidence type="ECO:0000313" key="4">
    <source>
        <dbReference type="Proteomes" id="UP000791440"/>
    </source>
</evidence>